<evidence type="ECO:0000256" key="1">
    <source>
        <dbReference type="SAM" id="Phobius"/>
    </source>
</evidence>
<protein>
    <submittedName>
        <fullName evidence="2">Uncharacterized protein</fullName>
    </submittedName>
</protein>
<dbReference type="EMBL" id="LYND01000111">
    <property type="protein sequence ID" value="ODA09742.1"/>
    <property type="molecule type" value="Genomic_DNA"/>
</dbReference>
<keyword evidence="1" id="KW-0812">Transmembrane</keyword>
<keyword evidence="3" id="KW-1185">Reference proteome</keyword>
<feature type="transmembrane region" description="Helical" evidence="1">
    <location>
        <begin position="20"/>
        <end position="39"/>
    </location>
</feature>
<organism evidence="2 3">
    <name type="scientific">Paenibacillus polymyxa</name>
    <name type="common">Bacillus polymyxa</name>
    <dbReference type="NCBI Taxonomy" id="1406"/>
    <lineage>
        <taxon>Bacteria</taxon>
        <taxon>Bacillati</taxon>
        <taxon>Bacillota</taxon>
        <taxon>Bacilli</taxon>
        <taxon>Bacillales</taxon>
        <taxon>Paenibacillaceae</taxon>
        <taxon>Paenibacillus</taxon>
    </lineage>
</organism>
<evidence type="ECO:0000313" key="3">
    <source>
        <dbReference type="Proteomes" id="UP000094974"/>
    </source>
</evidence>
<accession>A0ABX2ZGM7</accession>
<keyword evidence="1" id="KW-1133">Transmembrane helix</keyword>
<name>A0ABX2ZGM7_PAEPO</name>
<gene>
    <name evidence="2" type="ORF">A7312_01050</name>
</gene>
<sequence>MLPKRAFLRKAFKATASLVQHYSVYSIFMFILSLVFLYLQIMRQNGSIPVWRFFISFKKRHLPSCVPPSGKQVQYQNEETEKFDTGIAICS</sequence>
<reference evidence="3" key="1">
    <citation type="submission" date="2016-05" db="EMBL/GenBank/DDBJ databases">
        <title>Whole genome shotgun sequencing of cultured foodborne pathogen.</title>
        <authorList>
            <person name="Zheng J."/>
            <person name="Timme R."/>
            <person name="Allard M."/>
            <person name="Strain E."/>
            <person name="Luo Y."/>
            <person name="Brown E."/>
        </authorList>
    </citation>
    <scope>NUCLEOTIDE SEQUENCE [LARGE SCALE GENOMIC DNA]</scope>
    <source>
        <strain evidence="3">CFSAN034343</strain>
    </source>
</reference>
<evidence type="ECO:0000313" key="2">
    <source>
        <dbReference type="EMBL" id="ODA09742.1"/>
    </source>
</evidence>
<proteinExistence type="predicted"/>
<comment type="caution">
    <text evidence="2">The sequence shown here is derived from an EMBL/GenBank/DDBJ whole genome shotgun (WGS) entry which is preliminary data.</text>
</comment>
<keyword evidence="1" id="KW-0472">Membrane</keyword>
<dbReference type="Proteomes" id="UP000094974">
    <property type="component" value="Unassembled WGS sequence"/>
</dbReference>